<dbReference type="EMBL" id="CP127225">
    <property type="protein sequence ID" value="WIX06505.1"/>
    <property type="molecule type" value="Genomic_DNA"/>
</dbReference>
<dbReference type="Proteomes" id="UP001228059">
    <property type="component" value="Chromosome"/>
</dbReference>
<evidence type="ECO:0000313" key="2">
    <source>
        <dbReference type="Proteomes" id="UP001228059"/>
    </source>
</evidence>
<gene>
    <name evidence="1" type="ORF">QN060_21140</name>
</gene>
<evidence type="ECO:0000313" key="1">
    <source>
        <dbReference type="EMBL" id="WIX06505.1"/>
    </source>
</evidence>
<sequence>MDVAMGGQTAKAMFGCRRGQDLERMEDHTGMFKSPVVDMIMFIQVDEREVDANAEYTGR</sequence>
<reference evidence="1 2" key="1">
    <citation type="submission" date="2023-05" db="EMBL/GenBank/DDBJ databases">
        <title>Complete Genome Resource of Xanthomonas oryzae pv. leersiae Strain YNJC Isolated From Plateau Japonica Rice in Southwest China.</title>
        <authorList>
            <person name="Aa X."/>
            <person name="Mei L."/>
            <person name="Liu P."/>
            <person name="Yang Y."/>
            <person name="Tang C."/>
            <person name="Zhang F."/>
            <person name="Dong C."/>
            <person name="Wang B."/>
            <person name="Chen X."/>
            <person name="Dai L."/>
        </authorList>
    </citation>
    <scope>NUCLEOTIDE SEQUENCE [LARGE SCALE GENOMIC DNA]</scope>
    <source>
        <strain evidence="1 2">YNJC</strain>
    </source>
</reference>
<proteinExistence type="predicted"/>
<dbReference type="AlphaFoldDB" id="A0AAJ6GYH0"/>
<protein>
    <submittedName>
        <fullName evidence="1">Uncharacterized protein</fullName>
    </submittedName>
</protein>
<name>A0AAJ6GYH0_9XANT</name>
<organism evidence="1 2">
    <name type="scientific">Xanthomonas oryzae pv. leersiae</name>
    <dbReference type="NCBI Taxonomy" id="3112258"/>
    <lineage>
        <taxon>Bacteria</taxon>
        <taxon>Pseudomonadati</taxon>
        <taxon>Pseudomonadota</taxon>
        <taxon>Gammaproteobacteria</taxon>
        <taxon>Lysobacterales</taxon>
        <taxon>Lysobacteraceae</taxon>
        <taxon>Xanthomonas</taxon>
    </lineage>
</organism>
<accession>A0AAJ6GYH0</accession>